<protein>
    <submittedName>
        <fullName evidence="2">GNAT family N-acetyltransferase</fullName>
    </submittedName>
</protein>
<reference evidence="2 3" key="2">
    <citation type="submission" date="2018-03" db="EMBL/GenBank/DDBJ databases">
        <title>The ancient ancestry and fast evolution of plastids.</title>
        <authorList>
            <person name="Moore K.R."/>
            <person name="Magnabosco C."/>
            <person name="Momper L."/>
            <person name="Gold D.A."/>
            <person name="Bosak T."/>
            <person name="Fournier G.P."/>
        </authorList>
    </citation>
    <scope>NUCLEOTIDE SEQUENCE [LARGE SCALE GENOMIC DNA]</scope>
    <source>
        <strain evidence="2 3">ULC007</strain>
    </source>
</reference>
<proteinExistence type="predicted"/>
<accession>A0A2T1DHN8</accession>
<dbReference type="InterPro" id="IPR000182">
    <property type="entry name" value="GNAT_dom"/>
</dbReference>
<evidence type="ECO:0000313" key="3">
    <source>
        <dbReference type="Proteomes" id="UP000238634"/>
    </source>
</evidence>
<dbReference type="Pfam" id="PF17668">
    <property type="entry name" value="Acetyltransf_17"/>
    <property type="match status" value="1"/>
</dbReference>
<dbReference type="OrthoDB" id="3498897at2"/>
<dbReference type="InterPro" id="IPR051554">
    <property type="entry name" value="Acetyltransferase_Eis"/>
</dbReference>
<dbReference type="InterPro" id="IPR025559">
    <property type="entry name" value="Eis_dom"/>
</dbReference>
<evidence type="ECO:0000313" key="2">
    <source>
        <dbReference type="EMBL" id="PSB19964.1"/>
    </source>
</evidence>
<name>A0A2T1DHN8_9CYAN</name>
<dbReference type="SUPFAM" id="SSF55729">
    <property type="entry name" value="Acyl-CoA N-acyltransferases (Nat)"/>
    <property type="match status" value="1"/>
</dbReference>
<keyword evidence="2" id="KW-0808">Transferase</keyword>
<comment type="caution">
    <text evidence="2">The sequence shown here is derived from an EMBL/GenBank/DDBJ whole genome shotgun (WGS) entry which is preliminary data.</text>
</comment>
<gene>
    <name evidence="2" type="ORF">C7B65_09895</name>
</gene>
<reference evidence="2 3" key="1">
    <citation type="submission" date="2018-02" db="EMBL/GenBank/DDBJ databases">
        <authorList>
            <person name="Cohen D.B."/>
            <person name="Kent A.D."/>
        </authorList>
    </citation>
    <scope>NUCLEOTIDE SEQUENCE [LARGE SCALE GENOMIC DNA]</scope>
    <source>
        <strain evidence="2 3">ULC007</strain>
    </source>
</reference>
<dbReference type="PANTHER" id="PTHR37817">
    <property type="entry name" value="N-ACETYLTRANSFERASE EIS"/>
    <property type="match status" value="1"/>
</dbReference>
<dbReference type="Gene3D" id="3.30.1050.10">
    <property type="entry name" value="SCP2 sterol-binding domain"/>
    <property type="match status" value="1"/>
</dbReference>
<evidence type="ECO:0000259" key="1">
    <source>
        <dbReference type="PROSITE" id="PS51186"/>
    </source>
</evidence>
<dbReference type="SUPFAM" id="SSF55718">
    <property type="entry name" value="SCP-like"/>
    <property type="match status" value="1"/>
</dbReference>
<dbReference type="RefSeq" id="WP_073071174.1">
    <property type="nucleotide sequence ID" value="NZ_MPPI01000010.1"/>
</dbReference>
<dbReference type="Proteomes" id="UP000238634">
    <property type="component" value="Unassembled WGS sequence"/>
</dbReference>
<dbReference type="Pfam" id="PF13527">
    <property type="entry name" value="Acetyltransf_9"/>
    <property type="match status" value="1"/>
</dbReference>
<dbReference type="GO" id="GO:0030649">
    <property type="term" value="P:aminoglycoside antibiotic catabolic process"/>
    <property type="evidence" value="ECO:0007669"/>
    <property type="project" value="TreeGrafter"/>
</dbReference>
<dbReference type="EMBL" id="PVWG01000008">
    <property type="protein sequence ID" value="PSB19964.1"/>
    <property type="molecule type" value="Genomic_DNA"/>
</dbReference>
<dbReference type="PROSITE" id="PS51186">
    <property type="entry name" value="GNAT"/>
    <property type="match status" value="1"/>
</dbReference>
<dbReference type="AlphaFoldDB" id="A0A2T1DHN8"/>
<dbReference type="InterPro" id="IPR016181">
    <property type="entry name" value="Acyl_CoA_acyltransferase"/>
</dbReference>
<dbReference type="InterPro" id="IPR041380">
    <property type="entry name" value="Acetyltransf_17"/>
</dbReference>
<dbReference type="Pfam" id="PF13530">
    <property type="entry name" value="SCP2_2"/>
    <property type="match status" value="1"/>
</dbReference>
<dbReference type="CDD" id="cd04301">
    <property type="entry name" value="NAT_SF"/>
    <property type="match status" value="1"/>
</dbReference>
<dbReference type="InterPro" id="IPR036527">
    <property type="entry name" value="SCP2_sterol-bd_dom_sf"/>
</dbReference>
<feature type="domain" description="N-acetyltransferase" evidence="1">
    <location>
        <begin position="6"/>
        <end position="148"/>
    </location>
</feature>
<dbReference type="Gene3D" id="3.40.630.30">
    <property type="match status" value="2"/>
</dbReference>
<sequence>MSSGQFEYRIPADYTEVQQFGQVLAQCFNSPPNDESVYLNRIGSENVRILYDRGRVIGGLGLLQMGQWYGAACVPMVGIAAVGIAPDYRGKGAAIALMQNMLQELHAQGRPLSVLYSAAQPLYRKAGYEQAGTLCTWKIATSSIELRDDSMPIEPISLDPTEFAALYQQQAQQINGFLDRNSAIWQGLLESRKDIPPYAYRLGTAAQPEGYIIFQQQCEGDRWRLVVKDWVLLTPAAVRRFWSFMAAHRSQIETIQWRSAAIDTLTLFLPEQNNVKIRSLTRWMLRIVNVRQALEARKYPAGIAAELHFEIQDPLLPANGGKLILTVANGVGTVTDGGRGDLQIEVSSLSPLYTGLFSPRQLQGCDRLTATDSALTIATQLFAGSPPWMPDHF</sequence>
<keyword evidence="3" id="KW-1185">Reference proteome</keyword>
<dbReference type="STRING" id="1920490.GCA_001895925_04023"/>
<dbReference type="GO" id="GO:0034069">
    <property type="term" value="F:aminoglycoside N-acetyltransferase activity"/>
    <property type="evidence" value="ECO:0007669"/>
    <property type="project" value="TreeGrafter"/>
</dbReference>
<organism evidence="2 3">
    <name type="scientific">Phormidesmis priestleyi ULC007</name>
    <dbReference type="NCBI Taxonomy" id="1920490"/>
    <lineage>
        <taxon>Bacteria</taxon>
        <taxon>Bacillati</taxon>
        <taxon>Cyanobacteriota</taxon>
        <taxon>Cyanophyceae</taxon>
        <taxon>Leptolyngbyales</taxon>
        <taxon>Leptolyngbyaceae</taxon>
        <taxon>Phormidesmis</taxon>
    </lineage>
</organism>
<dbReference type="PANTHER" id="PTHR37817:SF1">
    <property type="entry name" value="N-ACETYLTRANSFERASE EIS"/>
    <property type="match status" value="1"/>
</dbReference>